<evidence type="ECO:0000313" key="1">
    <source>
        <dbReference type="EMBL" id="MDQ0020088.1"/>
    </source>
</evidence>
<dbReference type="EMBL" id="JAUSSJ010000003">
    <property type="protein sequence ID" value="MDQ0020088.1"/>
    <property type="molecule type" value="Genomic_DNA"/>
</dbReference>
<gene>
    <name evidence="1" type="ORF">J2X94_002242</name>
</gene>
<name>A0ABT9TCH9_9GAMM</name>
<protein>
    <submittedName>
        <fullName evidence="1">Uncharacterized protein</fullName>
    </submittedName>
</protein>
<evidence type="ECO:0000313" key="2">
    <source>
        <dbReference type="Proteomes" id="UP001244623"/>
    </source>
</evidence>
<dbReference type="RefSeq" id="WP_307618351.1">
    <property type="nucleotide sequence ID" value="NZ_JAUSSJ010000003.1"/>
</dbReference>
<reference evidence="1 2" key="1">
    <citation type="submission" date="2023-07" db="EMBL/GenBank/DDBJ databases">
        <title>Sorghum-associated microbial communities from plants grown in Nebraska, USA.</title>
        <authorList>
            <person name="Schachtman D."/>
        </authorList>
    </citation>
    <scope>NUCLEOTIDE SEQUENCE [LARGE SCALE GENOMIC DNA]</scope>
    <source>
        <strain evidence="1 2">CC49</strain>
    </source>
</reference>
<dbReference type="Proteomes" id="UP001244623">
    <property type="component" value="Unassembled WGS sequence"/>
</dbReference>
<comment type="caution">
    <text evidence="1">The sequence shown here is derived from an EMBL/GenBank/DDBJ whole genome shotgun (WGS) entry which is preliminary data.</text>
</comment>
<organism evidence="1 2">
    <name type="scientific">[Curtobacterium] plantarum</name>
    <dbReference type="NCBI Taxonomy" id="221276"/>
    <lineage>
        <taxon>Bacteria</taxon>
        <taxon>Pseudomonadati</taxon>
        <taxon>Pseudomonadota</taxon>
        <taxon>Gammaproteobacteria</taxon>
        <taxon>Enterobacterales</taxon>
        <taxon>Erwiniaceae</taxon>
        <taxon>Pantoea</taxon>
    </lineage>
</organism>
<keyword evidence="2" id="KW-1185">Reference proteome</keyword>
<accession>A0ABT9TCH9</accession>
<sequence>MAKKARFYKVFFKTAYKDNDIYWKPVPAPSKDVAKSMIANDSCNVTTVQFIGWIDIWIAPGYVAESNDLAIFGININENEFTYTSGDVGWNYLNDQFHSKVNTFINENYEDY</sequence>
<proteinExistence type="predicted"/>